<evidence type="ECO:0000313" key="13">
    <source>
        <dbReference type="EMBL" id="NYR15081.1"/>
    </source>
</evidence>
<evidence type="ECO:0000256" key="6">
    <source>
        <dbReference type="ARBA" id="ARBA00022833"/>
    </source>
</evidence>
<dbReference type="GO" id="GO:0004222">
    <property type="term" value="F:metalloendopeptidase activity"/>
    <property type="evidence" value="ECO:0007669"/>
    <property type="project" value="InterPro"/>
</dbReference>
<keyword evidence="1" id="KW-1003">Cell membrane</keyword>
<feature type="transmembrane region" description="Helical" evidence="11">
    <location>
        <begin position="211"/>
        <end position="235"/>
    </location>
</feature>
<comment type="caution">
    <text evidence="13">The sequence shown here is derived from an EMBL/GenBank/DDBJ whole genome shotgun (WGS) entry which is preliminary data.</text>
</comment>
<feature type="transmembrane region" description="Helical" evidence="11">
    <location>
        <begin position="32"/>
        <end position="53"/>
    </location>
</feature>
<dbReference type="RefSeq" id="WP_179790402.1">
    <property type="nucleotide sequence ID" value="NZ_JAAVJF010000002.1"/>
</dbReference>
<sequence>MGVGEVLLVYIAVLGASIYLAPRVVGTRRWKLGFYGLMALAVAGIVLTAYYVLSPLLLPIVLLFQAATGIKDYVLAFVALVATSAFIMYLVAPFLINAAFSPRPDPYLQGVVDEVAARIGRRVRAKAVVVDGPPNAFAYGNFLSGRYVAVTTGLLKIANQDELRAVIGHELGHHANRDNEVMSALGILPSLAYYTGAAAIAIGLANRERPGLLAVAYGVVMIVVSFIIQLLVMAFSRLREYYADMHGARAAGKEAMMSALAKIHQYYKNAPEELQAAPKTSGFKALFIYALVEAAANPFADQIRLLMNERTSWLEELLSSHPPIPKRLRFLAALPAL</sequence>
<comment type="cofactor">
    <cofactor evidence="10">
        <name>Zn(2+)</name>
        <dbReference type="ChEBI" id="CHEBI:29105"/>
    </cofactor>
    <text evidence="10">Binds 1 zinc ion per subunit.</text>
</comment>
<keyword evidence="4" id="KW-0479">Metal-binding</keyword>
<evidence type="ECO:0000256" key="9">
    <source>
        <dbReference type="ARBA" id="ARBA00023136"/>
    </source>
</evidence>
<keyword evidence="2 10" id="KW-0645">Protease</keyword>
<keyword evidence="7 11" id="KW-1133">Transmembrane helix</keyword>
<keyword evidence="14" id="KW-1185">Reference proteome</keyword>
<evidence type="ECO:0000256" key="1">
    <source>
        <dbReference type="ARBA" id="ARBA00022475"/>
    </source>
</evidence>
<keyword evidence="3 11" id="KW-0812">Transmembrane</keyword>
<evidence type="ECO:0000256" key="10">
    <source>
        <dbReference type="RuleBase" id="RU003983"/>
    </source>
</evidence>
<feature type="transmembrane region" description="Helical" evidence="11">
    <location>
        <begin position="73"/>
        <end position="96"/>
    </location>
</feature>
<dbReference type="Proteomes" id="UP000554766">
    <property type="component" value="Unassembled WGS sequence"/>
</dbReference>
<accession>A0A7L4P7X0</accession>
<dbReference type="Pfam" id="PF01435">
    <property type="entry name" value="Peptidase_M48"/>
    <property type="match status" value="1"/>
</dbReference>
<evidence type="ECO:0000313" key="14">
    <source>
        <dbReference type="Proteomes" id="UP000554766"/>
    </source>
</evidence>
<keyword evidence="5 10" id="KW-0378">Hydrolase</keyword>
<reference evidence="13 14" key="1">
    <citation type="journal article" date="2020" name="Nat. Commun.">
        <title>The structures of two archaeal type IV pili illuminate evolutionary relationships.</title>
        <authorList>
            <person name="Wang F."/>
            <person name="Baquero D.P."/>
            <person name="Su Z."/>
            <person name="Beltran L.C."/>
            <person name="Prangishvili D."/>
            <person name="Krupovic M."/>
            <person name="Egelman E.H."/>
        </authorList>
    </citation>
    <scope>NUCLEOTIDE SEQUENCE [LARGE SCALE GENOMIC DNA]</scope>
    <source>
        <strain evidence="13 14">2GA</strain>
    </source>
</reference>
<proteinExistence type="inferred from homology"/>
<gene>
    <name evidence="13" type="ORF">HC235_03750</name>
</gene>
<evidence type="ECO:0000256" key="3">
    <source>
        <dbReference type="ARBA" id="ARBA00022692"/>
    </source>
</evidence>
<evidence type="ECO:0000256" key="8">
    <source>
        <dbReference type="ARBA" id="ARBA00023049"/>
    </source>
</evidence>
<dbReference type="AlphaFoldDB" id="A0A7L4P7X0"/>
<keyword evidence="6 10" id="KW-0862">Zinc</keyword>
<feature type="transmembrane region" description="Helical" evidence="11">
    <location>
        <begin position="184"/>
        <end position="205"/>
    </location>
</feature>
<organism evidence="13 14">
    <name type="scientific">Pyrobaculum arsenaticum</name>
    <dbReference type="NCBI Taxonomy" id="121277"/>
    <lineage>
        <taxon>Archaea</taxon>
        <taxon>Thermoproteota</taxon>
        <taxon>Thermoprotei</taxon>
        <taxon>Thermoproteales</taxon>
        <taxon>Thermoproteaceae</taxon>
        <taxon>Pyrobaculum</taxon>
    </lineage>
</organism>
<dbReference type="CDD" id="cd07338">
    <property type="entry name" value="M48B_HtpX_like"/>
    <property type="match status" value="1"/>
</dbReference>
<evidence type="ECO:0000256" key="4">
    <source>
        <dbReference type="ARBA" id="ARBA00022723"/>
    </source>
</evidence>
<keyword evidence="8 10" id="KW-0482">Metalloprotease</keyword>
<evidence type="ECO:0000259" key="12">
    <source>
        <dbReference type="Pfam" id="PF01435"/>
    </source>
</evidence>
<dbReference type="InterPro" id="IPR001915">
    <property type="entry name" value="Peptidase_M48"/>
</dbReference>
<dbReference type="PANTHER" id="PTHR43221:SF2">
    <property type="entry name" value="PROTEASE HTPX HOMOLOG"/>
    <property type="match status" value="1"/>
</dbReference>
<evidence type="ECO:0000256" key="7">
    <source>
        <dbReference type="ARBA" id="ARBA00022989"/>
    </source>
</evidence>
<protein>
    <submittedName>
        <fullName evidence="13">M48 family metalloprotease</fullName>
    </submittedName>
</protein>
<evidence type="ECO:0000256" key="2">
    <source>
        <dbReference type="ARBA" id="ARBA00022670"/>
    </source>
</evidence>
<feature type="domain" description="Peptidase M48" evidence="12">
    <location>
        <begin position="103"/>
        <end position="332"/>
    </location>
</feature>
<feature type="transmembrane region" description="Helical" evidence="11">
    <location>
        <begin position="6"/>
        <end position="25"/>
    </location>
</feature>
<dbReference type="GO" id="GO:0006508">
    <property type="term" value="P:proteolysis"/>
    <property type="evidence" value="ECO:0007669"/>
    <property type="project" value="UniProtKB-KW"/>
</dbReference>
<keyword evidence="9 11" id="KW-0472">Membrane</keyword>
<name>A0A7L4P7X0_9CREN</name>
<dbReference type="EMBL" id="JAAVJF010000002">
    <property type="protein sequence ID" value="NYR15081.1"/>
    <property type="molecule type" value="Genomic_DNA"/>
</dbReference>
<dbReference type="InterPro" id="IPR050083">
    <property type="entry name" value="HtpX_protease"/>
</dbReference>
<comment type="similarity">
    <text evidence="10">Belongs to the peptidase M48 family.</text>
</comment>
<evidence type="ECO:0000256" key="5">
    <source>
        <dbReference type="ARBA" id="ARBA00022801"/>
    </source>
</evidence>
<dbReference type="PANTHER" id="PTHR43221">
    <property type="entry name" value="PROTEASE HTPX"/>
    <property type="match status" value="1"/>
</dbReference>
<dbReference type="Gene3D" id="3.30.2010.10">
    <property type="entry name" value="Metalloproteases ('zincins'), catalytic domain"/>
    <property type="match status" value="1"/>
</dbReference>
<dbReference type="GO" id="GO:0046872">
    <property type="term" value="F:metal ion binding"/>
    <property type="evidence" value="ECO:0007669"/>
    <property type="project" value="UniProtKB-KW"/>
</dbReference>
<evidence type="ECO:0000256" key="11">
    <source>
        <dbReference type="SAM" id="Phobius"/>
    </source>
</evidence>